<dbReference type="PANTHER" id="PTHR24422:SF19">
    <property type="entry name" value="CHEMOTAXIS PROTEIN METHYLTRANSFERASE"/>
    <property type="match status" value="1"/>
</dbReference>
<dbReference type="InterPro" id="IPR036804">
    <property type="entry name" value="CheR_N_sf"/>
</dbReference>
<feature type="binding site" evidence="6">
    <location>
        <position position="80"/>
    </location>
    <ligand>
        <name>S-adenosyl-L-methionine</name>
        <dbReference type="ChEBI" id="CHEBI:59789"/>
    </ligand>
</feature>
<dbReference type="PIRSF" id="PIRSF000410">
    <property type="entry name" value="CheR"/>
    <property type="match status" value="1"/>
</dbReference>
<protein>
    <recommendedName>
        <fullName evidence="5">Chemotaxis protein methyltransferase</fullName>
        <ecNumber evidence="5">2.1.1.80</ecNumber>
    </recommendedName>
</protein>
<evidence type="ECO:0000259" key="7">
    <source>
        <dbReference type="PROSITE" id="PS50123"/>
    </source>
</evidence>
<proteinExistence type="predicted"/>
<dbReference type="InterPro" id="IPR050903">
    <property type="entry name" value="Bact_Chemotaxis_MeTrfase"/>
</dbReference>
<evidence type="ECO:0000256" key="1">
    <source>
        <dbReference type="ARBA" id="ARBA00001541"/>
    </source>
</evidence>
<evidence type="ECO:0000313" key="8">
    <source>
        <dbReference type="EMBL" id="APE45388.1"/>
    </source>
</evidence>
<feature type="binding site" evidence="6">
    <location>
        <begin position="226"/>
        <end position="227"/>
    </location>
    <ligand>
        <name>S-adenosyl-L-methionine</name>
        <dbReference type="ChEBI" id="CHEBI:59789"/>
    </ligand>
</feature>
<evidence type="ECO:0000313" key="9">
    <source>
        <dbReference type="Proteomes" id="UP000181897"/>
    </source>
</evidence>
<dbReference type="Gene3D" id="1.10.155.10">
    <property type="entry name" value="Chemotaxis receptor methyltransferase CheR, N-terminal domain"/>
    <property type="match status" value="1"/>
</dbReference>
<organism evidence="8 9">
    <name type="scientific">Sulfitobacter alexandrii</name>
    <dbReference type="NCBI Taxonomy" id="1917485"/>
    <lineage>
        <taxon>Bacteria</taxon>
        <taxon>Pseudomonadati</taxon>
        <taxon>Pseudomonadota</taxon>
        <taxon>Alphaproteobacteria</taxon>
        <taxon>Rhodobacterales</taxon>
        <taxon>Roseobacteraceae</taxon>
        <taxon>Sulfitobacter</taxon>
    </lineage>
</organism>
<dbReference type="InterPro" id="IPR000780">
    <property type="entry name" value="CheR_MeTrfase"/>
</dbReference>
<name>A0A1J0WM06_9RHOB</name>
<comment type="catalytic activity">
    <reaction evidence="1 5">
        <text>L-glutamyl-[protein] + S-adenosyl-L-methionine = [protein]-L-glutamate 5-O-methyl ester + S-adenosyl-L-homocysteine</text>
        <dbReference type="Rhea" id="RHEA:24452"/>
        <dbReference type="Rhea" id="RHEA-COMP:10208"/>
        <dbReference type="Rhea" id="RHEA-COMP:10311"/>
        <dbReference type="ChEBI" id="CHEBI:29973"/>
        <dbReference type="ChEBI" id="CHEBI:57856"/>
        <dbReference type="ChEBI" id="CHEBI:59789"/>
        <dbReference type="ChEBI" id="CHEBI:82795"/>
        <dbReference type="EC" id="2.1.1.80"/>
    </reaction>
</comment>
<dbReference type="InterPro" id="IPR022641">
    <property type="entry name" value="CheR_N"/>
</dbReference>
<dbReference type="InterPro" id="IPR022642">
    <property type="entry name" value="CheR_C"/>
</dbReference>
<dbReference type="Proteomes" id="UP000181897">
    <property type="component" value="Chromosome"/>
</dbReference>
<dbReference type="STRING" id="1917485.BOO69_08800"/>
<dbReference type="PRINTS" id="PR00996">
    <property type="entry name" value="CHERMTFRASE"/>
</dbReference>
<dbReference type="Pfam" id="PF01739">
    <property type="entry name" value="CheR"/>
    <property type="match status" value="1"/>
</dbReference>
<dbReference type="SMART" id="SM00138">
    <property type="entry name" value="MeTrc"/>
    <property type="match status" value="1"/>
</dbReference>
<dbReference type="SUPFAM" id="SSF53335">
    <property type="entry name" value="S-adenosyl-L-methionine-dependent methyltransferases"/>
    <property type="match status" value="1"/>
</dbReference>
<dbReference type="EMBL" id="CP018076">
    <property type="protein sequence ID" value="APE45388.1"/>
    <property type="molecule type" value="Genomic_DNA"/>
</dbReference>
<feature type="binding site" evidence="6">
    <location>
        <position position="86"/>
    </location>
    <ligand>
        <name>S-adenosyl-L-methionine</name>
        <dbReference type="ChEBI" id="CHEBI:59789"/>
    </ligand>
</feature>
<gene>
    <name evidence="8" type="ORF">BOO69_08800</name>
</gene>
<feature type="binding site" evidence="6">
    <location>
        <position position="82"/>
    </location>
    <ligand>
        <name>S-adenosyl-L-methionine</name>
        <dbReference type="ChEBI" id="CHEBI:59789"/>
    </ligand>
</feature>
<reference evidence="8 9" key="1">
    <citation type="submission" date="2016-11" db="EMBL/GenBank/DDBJ databases">
        <title>Complete genome sequence of Sulfitobacter sp. AM1-D1, a toxic bacteria associated with marine dinoflagellate Alexandrium minutum in East China Sea.</title>
        <authorList>
            <person name="Yang Q."/>
            <person name="Zhang X."/>
            <person name="Tian X."/>
        </authorList>
    </citation>
    <scope>NUCLEOTIDE SEQUENCE [LARGE SCALE GENOMIC DNA]</scope>
    <source>
        <strain evidence="8 9">AM1-D1</strain>
    </source>
</reference>
<evidence type="ECO:0000256" key="2">
    <source>
        <dbReference type="ARBA" id="ARBA00022603"/>
    </source>
</evidence>
<evidence type="ECO:0000256" key="3">
    <source>
        <dbReference type="ARBA" id="ARBA00022679"/>
    </source>
</evidence>
<dbReference type="EC" id="2.1.1.80" evidence="5"/>
<dbReference type="Pfam" id="PF03705">
    <property type="entry name" value="CheR_N"/>
    <property type="match status" value="1"/>
</dbReference>
<keyword evidence="3 5" id="KW-0808">Transferase</keyword>
<dbReference type="SUPFAM" id="SSF47757">
    <property type="entry name" value="Chemotaxis receptor methyltransferase CheR, N-terminal domain"/>
    <property type="match status" value="1"/>
</dbReference>
<evidence type="ECO:0000256" key="6">
    <source>
        <dbReference type="PIRSR" id="PIRSR000410-1"/>
    </source>
</evidence>
<keyword evidence="9" id="KW-1185">Reference proteome</keyword>
<dbReference type="GO" id="GO:0008983">
    <property type="term" value="F:protein-glutamate O-methyltransferase activity"/>
    <property type="evidence" value="ECO:0007669"/>
    <property type="project" value="UniProtKB-EC"/>
</dbReference>
<dbReference type="KEGG" id="suam:BOO69_08800"/>
<dbReference type="AlphaFoldDB" id="A0A1J0WM06"/>
<keyword evidence="4 5" id="KW-0949">S-adenosyl-L-methionine</keyword>
<keyword evidence="2 5" id="KW-0489">Methyltransferase</keyword>
<dbReference type="Gene3D" id="3.40.50.150">
    <property type="entry name" value="Vaccinia Virus protein VP39"/>
    <property type="match status" value="1"/>
</dbReference>
<dbReference type="PANTHER" id="PTHR24422">
    <property type="entry name" value="CHEMOTAXIS PROTEIN METHYLTRANSFERASE"/>
    <property type="match status" value="1"/>
</dbReference>
<dbReference type="GO" id="GO:0032259">
    <property type="term" value="P:methylation"/>
    <property type="evidence" value="ECO:0007669"/>
    <property type="project" value="UniProtKB-KW"/>
</dbReference>
<feature type="binding site" evidence="6">
    <location>
        <position position="149"/>
    </location>
    <ligand>
        <name>S-adenosyl-L-methionine</name>
        <dbReference type="ChEBI" id="CHEBI:59789"/>
    </ligand>
</feature>
<dbReference type="InterPro" id="IPR029063">
    <property type="entry name" value="SAM-dependent_MTases_sf"/>
</dbReference>
<dbReference type="InterPro" id="IPR026024">
    <property type="entry name" value="Chemotaxis_MeTrfase_CheR"/>
</dbReference>
<evidence type="ECO:0000256" key="4">
    <source>
        <dbReference type="ARBA" id="ARBA00022691"/>
    </source>
</evidence>
<feature type="domain" description="CheR-type methyltransferase" evidence="7">
    <location>
        <begin position="3"/>
        <end position="281"/>
    </location>
</feature>
<feature type="binding site" evidence="6">
    <location>
        <position position="123"/>
    </location>
    <ligand>
        <name>S-adenosyl-L-methionine</name>
        <dbReference type="ChEBI" id="CHEBI:59789"/>
    </ligand>
</feature>
<feature type="binding site" evidence="6">
    <location>
        <begin position="209"/>
        <end position="210"/>
    </location>
    <ligand>
        <name>S-adenosyl-L-methionine</name>
        <dbReference type="ChEBI" id="CHEBI:59789"/>
    </ligand>
</feature>
<accession>A0A1J0WM06</accession>
<evidence type="ECO:0000256" key="5">
    <source>
        <dbReference type="PIRNR" id="PIRNR000410"/>
    </source>
</evidence>
<dbReference type="PROSITE" id="PS50123">
    <property type="entry name" value="CHER"/>
    <property type="match status" value="1"/>
</dbReference>
<sequence>MAARLAQTTLDPDSFRAIAELAYRESGLTLADKKATMIQSRLRHRLRALGLPDFPSYCSYLKSDQGRQEHRHLISALTTNVSHFFRERHHFDTLRALVTQRLPALRAGASLRIWSAGCSNGQEPLSIAMTLLECAPDMHGLDLRILATDIDPKVIAFAKRGVYSDRLMEGVPTPLRARYFTHAICPETNEPGHAAGAQIRKLIRYNPLNLLAPWPMRGRFDAIFCRNVVIYFDLQTQCGLWPRMHQVLHRDGVLFLGHSERISPPEHFGFRVGEPTTYRPA</sequence>
<comment type="function">
    <text evidence="5">Methylation of the membrane-bound methyl-accepting chemotaxis proteins (MCP) to form gamma-glutamyl methyl ester residues in MCP.</text>
</comment>